<accession>A0A1G9R9A5</accession>
<sequence length="286" mass="31716">MGRNQLQVLNMKSKHENITSREQIFAQRPATRVWEEQSSEENPYLASALRCHGYDLHELMEKRSFIDVLFLLFRGELPTGDQSQILEKLMIGLINPGPRHPATRAAMHAGVGKTNPAHILPISLSIMGGAHQGAGCIEPAMRFFRQAAKRDPKIVCCELLQREKRPTEGDWHPVPGFGSRFGGIDEMPRKLADQLSRLPGAGKALLWGCSFSEILRPYEIGWQFPGVAAAVLADIGFHPRAGAGLFQYFQAPGLLAHGLEMVNKPLTALPFPSDENYFIEVDSDGH</sequence>
<organism evidence="1 2">
    <name type="scientific">Geoalkalibacter ferrihydriticus</name>
    <dbReference type="NCBI Taxonomy" id="392333"/>
    <lineage>
        <taxon>Bacteria</taxon>
        <taxon>Pseudomonadati</taxon>
        <taxon>Thermodesulfobacteriota</taxon>
        <taxon>Desulfuromonadia</taxon>
        <taxon>Desulfuromonadales</taxon>
        <taxon>Geoalkalibacteraceae</taxon>
        <taxon>Geoalkalibacter</taxon>
    </lineage>
</organism>
<name>A0A1G9R9A5_9BACT</name>
<evidence type="ECO:0000313" key="1">
    <source>
        <dbReference type="EMBL" id="SDM19427.1"/>
    </source>
</evidence>
<protein>
    <submittedName>
        <fullName evidence="1">Citrate synthase</fullName>
    </submittedName>
</protein>
<gene>
    <name evidence="1" type="ORF">SAMN05660860_02059</name>
</gene>
<dbReference type="Proteomes" id="UP000182146">
    <property type="component" value="Unassembled WGS sequence"/>
</dbReference>
<dbReference type="SUPFAM" id="SSF48256">
    <property type="entry name" value="Citrate synthase"/>
    <property type="match status" value="1"/>
</dbReference>
<dbReference type="Gene3D" id="1.10.580.10">
    <property type="entry name" value="Citrate Synthase, domain 1"/>
    <property type="match status" value="1"/>
</dbReference>
<dbReference type="GO" id="GO:0046912">
    <property type="term" value="F:acyltransferase activity, acyl groups converted into alkyl on transfer"/>
    <property type="evidence" value="ECO:0007669"/>
    <property type="project" value="InterPro"/>
</dbReference>
<dbReference type="InterPro" id="IPR016142">
    <property type="entry name" value="Citrate_synth-like_lrg_a-sub"/>
</dbReference>
<dbReference type="InterPro" id="IPR036969">
    <property type="entry name" value="Citrate_synthase_sf"/>
</dbReference>
<reference evidence="1 2" key="1">
    <citation type="submission" date="2016-10" db="EMBL/GenBank/DDBJ databases">
        <authorList>
            <person name="de Groot N.N."/>
        </authorList>
    </citation>
    <scope>NUCLEOTIDE SEQUENCE [LARGE SCALE GENOMIC DNA]</scope>
    <source>
        <strain evidence="1 2">DSM 17813</strain>
    </source>
</reference>
<evidence type="ECO:0000313" key="2">
    <source>
        <dbReference type="Proteomes" id="UP000182146"/>
    </source>
</evidence>
<proteinExistence type="predicted"/>
<dbReference type="AlphaFoldDB" id="A0A1G9R9A5"/>
<dbReference type="STRING" id="392333.SAMN05660860_02059"/>
<dbReference type="EMBL" id="FNGU01000004">
    <property type="protein sequence ID" value="SDM19427.1"/>
    <property type="molecule type" value="Genomic_DNA"/>
</dbReference>